<sequence>MAPIMETSLTIALLFTYRALSVTPPSGTLSTILPRATDTRFGNFISDTGAGGYVQKWNQSLFSISDGSKCYTTHTGYAAIDANNPSNLIVIGDYNDIGPNHLPNQPDFWHGDGGAGLIGWIPSADVECDNPTCFAPAPHVAPIPIPGNDTGLLNVWPVHPNEGAYTYNTMFEMNFPVNADYLNDVLKQQVPAVRTAPVLFNITKSQAGYGSAALTSGRGNEANTYFYLWEGDSTGWKLARAPWASRADKTTFDYWHGSAGWVRNAPLRYNNDAYGNLANVSRPGLGVWGQDIRWVDRFQTYVITFQGAPGYSQEVMYSTTGAITGPYSAPVTLFTPTLDSACSYGNNTKKYPFVDFIQMHWDYYEYGCCSVEVMVEMRISGGPLPRSASFAGVNRFGSRDENVDMRLTFHAATSRDLVACTSYLSSFITRMPKPPAFRWRLHQDVPEKHYGRKRCTGKHLEQLLHSSPVLRIAHDIIDAMRIPWWPSVFQPSKSAVSAECPRSSEAKPEAQSSPVISSLTRHSSLSFFLIINKPMSTPPTHVKFILAETHFYNPITPTSQLAQQDRVQTKKLQKKCRRPKGGAAASQSPPNENIVRHVLDASSPSSSTESLA</sequence>
<proteinExistence type="predicted"/>
<name>A0A6A6D280_ZASCE</name>
<feature type="compositionally biased region" description="Low complexity" evidence="1">
    <location>
        <begin position="602"/>
        <end position="612"/>
    </location>
</feature>
<reference evidence="3" key="1">
    <citation type="journal article" date="2020" name="Stud. Mycol.">
        <title>101 Dothideomycetes genomes: a test case for predicting lifestyles and emergence of pathogens.</title>
        <authorList>
            <person name="Haridas S."/>
            <person name="Albert R."/>
            <person name="Binder M."/>
            <person name="Bloem J."/>
            <person name="Labutti K."/>
            <person name="Salamov A."/>
            <person name="Andreopoulos B."/>
            <person name="Baker S."/>
            <person name="Barry K."/>
            <person name="Bills G."/>
            <person name="Bluhm B."/>
            <person name="Cannon C."/>
            <person name="Castanera R."/>
            <person name="Culley D."/>
            <person name="Daum C."/>
            <person name="Ezra D."/>
            <person name="Gonzalez J."/>
            <person name="Henrissat B."/>
            <person name="Kuo A."/>
            <person name="Liang C."/>
            <person name="Lipzen A."/>
            <person name="Lutzoni F."/>
            <person name="Magnuson J."/>
            <person name="Mondo S."/>
            <person name="Nolan M."/>
            <person name="Ohm R."/>
            <person name="Pangilinan J."/>
            <person name="Park H.-J."/>
            <person name="Ramirez L."/>
            <person name="Alfaro M."/>
            <person name="Sun H."/>
            <person name="Tritt A."/>
            <person name="Yoshinaga Y."/>
            <person name="Zwiers L.-H."/>
            <person name="Turgeon B."/>
            <person name="Goodwin S."/>
            <person name="Spatafora J."/>
            <person name="Crous P."/>
            <person name="Grigoriev I."/>
        </authorList>
    </citation>
    <scope>NUCLEOTIDE SEQUENCE</scope>
    <source>
        <strain evidence="3">ATCC 36951</strain>
    </source>
</reference>
<evidence type="ECO:0000256" key="2">
    <source>
        <dbReference type="SAM" id="SignalP"/>
    </source>
</evidence>
<feature type="chain" id="PRO_5025580247" description="Glycoside hydrolase family 16 protein" evidence="2">
    <location>
        <begin position="22"/>
        <end position="612"/>
    </location>
</feature>
<accession>A0A6A6D280</accession>
<gene>
    <name evidence="3" type="ORF">M409DRAFT_48487</name>
</gene>
<dbReference type="EMBL" id="ML993579">
    <property type="protein sequence ID" value="KAF2173524.1"/>
    <property type="molecule type" value="Genomic_DNA"/>
</dbReference>
<feature type="compositionally biased region" description="Basic residues" evidence="1">
    <location>
        <begin position="569"/>
        <end position="580"/>
    </location>
</feature>
<dbReference type="GeneID" id="54564225"/>
<dbReference type="AlphaFoldDB" id="A0A6A6D280"/>
<evidence type="ECO:0008006" key="5">
    <source>
        <dbReference type="Google" id="ProtNLM"/>
    </source>
</evidence>
<evidence type="ECO:0000313" key="4">
    <source>
        <dbReference type="Proteomes" id="UP000799537"/>
    </source>
</evidence>
<feature type="region of interest" description="Disordered" evidence="1">
    <location>
        <begin position="562"/>
        <end position="612"/>
    </location>
</feature>
<dbReference type="Proteomes" id="UP000799537">
    <property type="component" value="Unassembled WGS sequence"/>
</dbReference>
<dbReference type="RefSeq" id="XP_033674413.1">
    <property type="nucleotide sequence ID" value="XM_033810953.1"/>
</dbReference>
<dbReference type="OrthoDB" id="2583188at2759"/>
<keyword evidence="2" id="KW-0732">Signal</keyword>
<evidence type="ECO:0000256" key="1">
    <source>
        <dbReference type="SAM" id="MobiDB-lite"/>
    </source>
</evidence>
<protein>
    <recommendedName>
        <fullName evidence="5">Glycoside hydrolase family 16 protein</fullName>
    </recommendedName>
</protein>
<keyword evidence="4" id="KW-1185">Reference proteome</keyword>
<feature type="signal peptide" evidence="2">
    <location>
        <begin position="1"/>
        <end position="21"/>
    </location>
</feature>
<organism evidence="3 4">
    <name type="scientific">Zasmidium cellare ATCC 36951</name>
    <dbReference type="NCBI Taxonomy" id="1080233"/>
    <lineage>
        <taxon>Eukaryota</taxon>
        <taxon>Fungi</taxon>
        <taxon>Dikarya</taxon>
        <taxon>Ascomycota</taxon>
        <taxon>Pezizomycotina</taxon>
        <taxon>Dothideomycetes</taxon>
        <taxon>Dothideomycetidae</taxon>
        <taxon>Mycosphaerellales</taxon>
        <taxon>Mycosphaerellaceae</taxon>
        <taxon>Zasmidium</taxon>
    </lineage>
</organism>
<evidence type="ECO:0000313" key="3">
    <source>
        <dbReference type="EMBL" id="KAF2173524.1"/>
    </source>
</evidence>